<sequence>MAEETLCPDCQTHFGSAATLARHRAAFHSPPPAAPAAAPSPPRSPASPPSSSLEIAPLLAVLSDEQKDVLLLRALQRAPELADVLLELAAAPLTAEAAAERVARGGGGAAAVRSFVEIGALPNGVCLATALTEAVVDALEELLQRMGAGGDAEGWEQSAELRAVEALPAAGTLSGLWGELLSKGEVLALAASEEIHSLLVSAEAASSAARKLVPAVLIGDDGLVPDFGASVALLEGASEEMAGQPQGKRRKK</sequence>
<evidence type="ECO:0000313" key="4">
    <source>
        <dbReference type="Proteomes" id="UP001515480"/>
    </source>
</evidence>
<organism evidence="3 4">
    <name type="scientific">Prymnesium parvum</name>
    <name type="common">Toxic golden alga</name>
    <dbReference type="NCBI Taxonomy" id="97485"/>
    <lineage>
        <taxon>Eukaryota</taxon>
        <taxon>Haptista</taxon>
        <taxon>Haptophyta</taxon>
        <taxon>Prymnesiophyceae</taxon>
        <taxon>Prymnesiales</taxon>
        <taxon>Prymnesiaceae</taxon>
        <taxon>Prymnesium</taxon>
    </lineage>
</organism>
<feature type="domain" description="C2H2-type" evidence="2">
    <location>
        <begin position="7"/>
        <end position="28"/>
    </location>
</feature>
<name>A0AB34IDL4_PRYPA</name>
<evidence type="ECO:0000256" key="1">
    <source>
        <dbReference type="SAM" id="MobiDB-lite"/>
    </source>
</evidence>
<proteinExistence type="predicted"/>
<feature type="region of interest" description="Disordered" evidence="1">
    <location>
        <begin position="28"/>
        <end position="51"/>
    </location>
</feature>
<comment type="caution">
    <text evidence="3">The sequence shown here is derived from an EMBL/GenBank/DDBJ whole genome shotgun (WGS) entry which is preliminary data.</text>
</comment>
<gene>
    <name evidence="3" type="ORF">AB1Y20_014496</name>
</gene>
<feature type="compositionally biased region" description="Pro residues" evidence="1">
    <location>
        <begin position="29"/>
        <end position="48"/>
    </location>
</feature>
<dbReference type="AlphaFoldDB" id="A0AB34IDL4"/>
<dbReference type="InterPro" id="IPR013087">
    <property type="entry name" value="Znf_C2H2_type"/>
</dbReference>
<dbReference type="PROSITE" id="PS00028">
    <property type="entry name" value="ZINC_FINGER_C2H2_1"/>
    <property type="match status" value="1"/>
</dbReference>
<protein>
    <recommendedName>
        <fullName evidence="2">C2H2-type domain-containing protein</fullName>
    </recommendedName>
</protein>
<dbReference type="EMBL" id="JBGBPQ010000030">
    <property type="protein sequence ID" value="KAL1495852.1"/>
    <property type="molecule type" value="Genomic_DNA"/>
</dbReference>
<accession>A0AB34IDL4</accession>
<dbReference type="Proteomes" id="UP001515480">
    <property type="component" value="Unassembled WGS sequence"/>
</dbReference>
<evidence type="ECO:0000313" key="3">
    <source>
        <dbReference type="EMBL" id="KAL1495852.1"/>
    </source>
</evidence>
<keyword evidence="4" id="KW-1185">Reference proteome</keyword>
<evidence type="ECO:0000259" key="2">
    <source>
        <dbReference type="PROSITE" id="PS00028"/>
    </source>
</evidence>
<reference evidence="3 4" key="1">
    <citation type="journal article" date="2024" name="Science">
        <title>Giant polyketide synthase enzymes in the biosynthesis of giant marine polyether toxins.</title>
        <authorList>
            <person name="Fallon T.R."/>
            <person name="Shende V.V."/>
            <person name="Wierzbicki I.H."/>
            <person name="Pendleton A.L."/>
            <person name="Watervoot N.F."/>
            <person name="Auber R.P."/>
            <person name="Gonzalez D.J."/>
            <person name="Wisecaver J.H."/>
            <person name="Moore B.S."/>
        </authorList>
    </citation>
    <scope>NUCLEOTIDE SEQUENCE [LARGE SCALE GENOMIC DNA]</scope>
    <source>
        <strain evidence="3 4">12B1</strain>
    </source>
</reference>